<dbReference type="Proteomes" id="UP001500618">
    <property type="component" value="Unassembled WGS sequence"/>
</dbReference>
<name>A0ABP4U7S6_9ACTN</name>
<dbReference type="EMBL" id="BAAANY010000023">
    <property type="protein sequence ID" value="GAA1700263.1"/>
    <property type="molecule type" value="Genomic_DNA"/>
</dbReference>
<keyword evidence="2" id="KW-1185">Reference proteome</keyword>
<accession>A0ABP4U7S6</accession>
<comment type="caution">
    <text evidence="1">The sequence shown here is derived from an EMBL/GenBank/DDBJ whole genome shotgun (WGS) entry which is preliminary data.</text>
</comment>
<evidence type="ECO:0000313" key="1">
    <source>
        <dbReference type="EMBL" id="GAA1700263.1"/>
    </source>
</evidence>
<evidence type="ECO:0000313" key="2">
    <source>
        <dbReference type="Proteomes" id="UP001500618"/>
    </source>
</evidence>
<gene>
    <name evidence="1" type="ORF">GCM10009765_57110</name>
</gene>
<organism evidence="1 2">
    <name type="scientific">Fodinicola feengrottensis</name>
    <dbReference type="NCBI Taxonomy" id="435914"/>
    <lineage>
        <taxon>Bacteria</taxon>
        <taxon>Bacillati</taxon>
        <taxon>Actinomycetota</taxon>
        <taxon>Actinomycetes</taxon>
        <taxon>Mycobacteriales</taxon>
        <taxon>Fodinicola</taxon>
    </lineage>
</organism>
<sequence length="268" mass="29566">MTAAETVRVVFVDADDGQEIARSELSVAQLPASFEADTTVQLGESTWLVRQAEPPTAAQATTAGELVLTLRRIEMVPARDVLYSRPTICDPLPTVGENATGPGRLEIHEDDWRQVEMVHKGLMDVVEAELSEIRQVYLQHAHRDQDGHAYGFETIYVRTQPLIPLPHKVPYQWLASRFPPADQVVALRGGSADVADSFAIAGGSLTLYGTVSDELITALCVERRSVAHPGEDVLRCLREFMDLAEVVLVDWCSCQTYTATTVGDYLTW</sequence>
<reference evidence="2" key="1">
    <citation type="journal article" date="2019" name="Int. J. Syst. Evol. Microbiol.">
        <title>The Global Catalogue of Microorganisms (GCM) 10K type strain sequencing project: providing services to taxonomists for standard genome sequencing and annotation.</title>
        <authorList>
            <consortium name="The Broad Institute Genomics Platform"/>
            <consortium name="The Broad Institute Genome Sequencing Center for Infectious Disease"/>
            <person name="Wu L."/>
            <person name="Ma J."/>
        </authorList>
    </citation>
    <scope>NUCLEOTIDE SEQUENCE [LARGE SCALE GENOMIC DNA]</scope>
    <source>
        <strain evidence="2">JCM 14718</strain>
    </source>
</reference>
<dbReference type="RefSeq" id="WP_344313435.1">
    <property type="nucleotide sequence ID" value="NZ_BAAANY010000023.1"/>
</dbReference>
<protein>
    <submittedName>
        <fullName evidence="1">Uncharacterized protein</fullName>
    </submittedName>
</protein>
<proteinExistence type="predicted"/>